<proteinExistence type="predicted"/>
<gene>
    <name evidence="3" type="ORF">EW145_g3345</name>
</gene>
<reference evidence="3 4" key="1">
    <citation type="submission" date="2019-02" db="EMBL/GenBank/DDBJ databases">
        <title>Genome sequencing of the rare red list fungi Phellinidium pouzarii.</title>
        <authorList>
            <person name="Buettner E."/>
            <person name="Kellner H."/>
        </authorList>
    </citation>
    <scope>NUCLEOTIDE SEQUENCE [LARGE SCALE GENOMIC DNA]</scope>
    <source>
        <strain evidence="3 4">DSM 108285</strain>
    </source>
</reference>
<feature type="transmembrane region" description="Helical" evidence="2">
    <location>
        <begin position="96"/>
        <end position="116"/>
    </location>
</feature>
<keyword evidence="2" id="KW-1133">Transmembrane helix</keyword>
<dbReference type="OrthoDB" id="3071436at2759"/>
<keyword evidence="2" id="KW-0472">Membrane</keyword>
<organism evidence="3 4">
    <name type="scientific">Phellinidium pouzarii</name>
    <dbReference type="NCBI Taxonomy" id="167371"/>
    <lineage>
        <taxon>Eukaryota</taxon>
        <taxon>Fungi</taxon>
        <taxon>Dikarya</taxon>
        <taxon>Basidiomycota</taxon>
        <taxon>Agaricomycotina</taxon>
        <taxon>Agaricomycetes</taxon>
        <taxon>Hymenochaetales</taxon>
        <taxon>Hymenochaetaceae</taxon>
        <taxon>Phellinidium</taxon>
    </lineage>
</organism>
<keyword evidence="4" id="KW-1185">Reference proteome</keyword>
<feature type="region of interest" description="Disordered" evidence="1">
    <location>
        <begin position="15"/>
        <end position="35"/>
    </location>
</feature>
<protein>
    <submittedName>
        <fullName evidence="3">Uncharacterized protein</fullName>
    </submittedName>
</protein>
<feature type="compositionally biased region" description="Low complexity" evidence="1">
    <location>
        <begin position="15"/>
        <end position="25"/>
    </location>
</feature>
<accession>A0A4S4L7V1</accession>
<comment type="caution">
    <text evidence="3">The sequence shown here is derived from an EMBL/GenBank/DDBJ whole genome shotgun (WGS) entry which is preliminary data.</text>
</comment>
<evidence type="ECO:0000313" key="3">
    <source>
        <dbReference type="EMBL" id="THH07485.1"/>
    </source>
</evidence>
<evidence type="ECO:0000256" key="1">
    <source>
        <dbReference type="SAM" id="MobiDB-lite"/>
    </source>
</evidence>
<evidence type="ECO:0000256" key="2">
    <source>
        <dbReference type="SAM" id="Phobius"/>
    </source>
</evidence>
<sequence>MSSAPRSTHFKNLFSTITSSSPTPTNSANHPKKLTPEEHEKCMKEGHCLASTIHQVTPDLAPAPPTPAAAEPAKPTLKANIIAHIRSLLQNARDNVAVTISLLHLITSLCLSIHLISSPDYFNSNPCIT</sequence>
<dbReference type="Proteomes" id="UP000308199">
    <property type="component" value="Unassembled WGS sequence"/>
</dbReference>
<keyword evidence="2" id="KW-0812">Transmembrane</keyword>
<dbReference type="AlphaFoldDB" id="A0A4S4L7V1"/>
<name>A0A4S4L7V1_9AGAM</name>
<dbReference type="EMBL" id="SGPK01000141">
    <property type="protein sequence ID" value="THH07485.1"/>
    <property type="molecule type" value="Genomic_DNA"/>
</dbReference>
<evidence type="ECO:0000313" key="4">
    <source>
        <dbReference type="Proteomes" id="UP000308199"/>
    </source>
</evidence>